<comment type="caution">
    <text evidence="1">The sequence shown here is derived from an EMBL/GenBank/DDBJ whole genome shotgun (WGS) entry which is preliminary data.</text>
</comment>
<reference evidence="1" key="1">
    <citation type="submission" date="2022-04" db="EMBL/GenBank/DDBJ databases">
        <title>Genome of the entomopathogenic fungus Entomophthora muscae.</title>
        <authorList>
            <person name="Elya C."/>
            <person name="Lovett B.R."/>
            <person name="Lee E."/>
            <person name="Macias A.M."/>
            <person name="Hajek A.E."/>
            <person name="De Bivort B.L."/>
            <person name="Kasson M.T."/>
            <person name="De Fine Licht H.H."/>
            <person name="Stajich J.E."/>
        </authorList>
    </citation>
    <scope>NUCLEOTIDE SEQUENCE</scope>
    <source>
        <strain evidence="1">Berkeley</strain>
    </source>
</reference>
<protein>
    <submittedName>
        <fullName evidence="1">Uncharacterized protein</fullName>
    </submittedName>
</protein>
<sequence length="76" mass="8767">MPSKVDKMNYPKDVIELTVCVAALWDKSFKNLVNSHVQSFFRKQDALLPLPQLKVVDQVLMYIEHLGKKPNKLQSL</sequence>
<name>A0ACC2TI01_9FUNG</name>
<dbReference type="EMBL" id="QTSX02002868">
    <property type="protein sequence ID" value="KAJ9074178.1"/>
    <property type="molecule type" value="Genomic_DNA"/>
</dbReference>
<organism evidence="1 2">
    <name type="scientific">Entomophthora muscae</name>
    <dbReference type="NCBI Taxonomy" id="34485"/>
    <lineage>
        <taxon>Eukaryota</taxon>
        <taxon>Fungi</taxon>
        <taxon>Fungi incertae sedis</taxon>
        <taxon>Zoopagomycota</taxon>
        <taxon>Entomophthoromycotina</taxon>
        <taxon>Entomophthoromycetes</taxon>
        <taxon>Entomophthorales</taxon>
        <taxon>Entomophthoraceae</taxon>
        <taxon>Entomophthora</taxon>
    </lineage>
</organism>
<evidence type="ECO:0000313" key="2">
    <source>
        <dbReference type="Proteomes" id="UP001165960"/>
    </source>
</evidence>
<proteinExistence type="predicted"/>
<dbReference type="Proteomes" id="UP001165960">
    <property type="component" value="Unassembled WGS sequence"/>
</dbReference>
<accession>A0ACC2TI01</accession>
<gene>
    <name evidence="1" type="ORF">DSO57_1008992</name>
</gene>
<keyword evidence="2" id="KW-1185">Reference proteome</keyword>
<evidence type="ECO:0000313" key="1">
    <source>
        <dbReference type="EMBL" id="KAJ9074178.1"/>
    </source>
</evidence>